<feature type="region of interest" description="Disordered" evidence="1">
    <location>
        <begin position="1"/>
        <end position="26"/>
    </location>
</feature>
<evidence type="ECO:0000313" key="2">
    <source>
        <dbReference type="EMBL" id="MDJ1501967.1"/>
    </source>
</evidence>
<organism evidence="2 3">
    <name type="scientific">Xanthocytophaga agilis</name>
    <dbReference type="NCBI Taxonomy" id="3048010"/>
    <lineage>
        <taxon>Bacteria</taxon>
        <taxon>Pseudomonadati</taxon>
        <taxon>Bacteroidota</taxon>
        <taxon>Cytophagia</taxon>
        <taxon>Cytophagales</taxon>
        <taxon>Rhodocytophagaceae</taxon>
        <taxon>Xanthocytophaga</taxon>
    </lineage>
</organism>
<dbReference type="EMBL" id="JASJOU010000004">
    <property type="protein sequence ID" value="MDJ1501967.1"/>
    <property type="molecule type" value="Genomic_DNA"/>
</dbReference>
<dbReference type="Proteomes" id="UP001232063">
    <property type="component" value="Unassembled WGS sequence"/>
</dbReference>
<comment type="caution">
    <text evidence="2">The sequence shown here is derived from an EMBL/GenBank/DDBJ whole genome shotgun (WGS) entry which is preliminary data.</text>
</comment>
<keyword evidence="3" id="KW-1185">Reference proteome</keyword>
<evidence type="ECO:0000313" key="3">
    <source>
        <dbReference type="Proteomes" id="UP001232063"/>
    </source>
</evidence>
<accession>A0AAE3R760</accession>
<dbReference type="AlphaFoldDB" id="A0AAE3R760"/>
<proteinExistence type="predicted"/>
<sequence length="89" mass="10405">MKVTDYEITTSSNPYEEEEGTRFSNRPVYHSSKNGTIAIPVNVFFKRYLKNKNKVSSVYGIFRKDGYRETFFKLPIAEIDTIIFVEPLK</sequence>
<reference evidence="2" key="1">
    <citation type="submission" date="2023-05" db="EMBL/GenBank/DDBJ databases">
        <authorList>
            <person name="Zhang X."/>
        </authorList>
    </citation>
    <scope>NUCLEOTIDE SEQUENCE</scope>
    <source>
        <strain evidence="2">BD1B2-1</strain>
    </source>
</reference>
<protein>
    <submittedName>
        <fullName evidence="2">Uncharacterized protein</fullName>
    </submittedName>
</protein>
<gene>
    <name evidence="2" type="ORF">QNI22_14970</name>
</gene>
<evidence type="ECO:0000256" key="1">
    <source>
        <dbReference type="SAM" id="MobiDB-lite"/>
    </source>
</evidence>
<name>A0AAE3R760_9BACT</name>